<reference evidence="1" key="1">
    <citation type="submission" date="2024-02" db="EMBL/GenBank/DDBJ databases">
        <authorList>
            <consortium name="ELIXIR-Norway"/>
            <consortium name="Elixir Norway"/>
        </authorList>
    </citation>
    <scope>NUCLEOTIDE SEQUENCE</scope>
</reference>
<organism evidence="1 2">
    <name type="scientific">Sphagnum jensenii</name>
    <dbReference type="NCBI Taxonomy" id="128206"/>
    <lineage>
        <taxon>Eukaryota</taxon>
        <taxon>Viridiplantae</taxon>
        <taxon>Streptophyta</taxon>
        <taxon>Embryophyta</taxon>
        <taxon>Bryophyta</taxon>
        <taxon>Sphagnophytina</taxon>
        <taxon>Sphagnopsida</taxon>
        <taxon>Sphagnales</taxon>
        <taxon>Sphagnaceae</taxon>
        <taxon>Sphagnum</taxon>
    </lineage>
</organism>
<protein>
    <submittedName>
        <fullName evidence="1">Uncharacterized protein</fullName>
    </submittedName>
</protein>
<keyword evidence="2" id="KW-1185">Reference proteome</keyword>
<dbReference type="Proteomes" id="UP001497444">
    <property type="component" value="Chromosome 15"/>
</dbReference>
<accession>A0ABP0W7H2</accession>
<dbReference type="EMBL" id="OZ020110">
    <property type="protein sequence ID" value="CAK9262764.1"/>
    <property type="molecule type" value="Genomic_DNA"/>
</dbReference>
<proteinExistence type="predicted"/>
<evidence type="ECO:0000313" key="1">
    <source>
        <dbReference type="EMBL" id="CAK9262764.1"/>
    </source>
</evidence>
<evidence type="ECO:0000313" key="2">
    <source>
        <dbReference type="Proteomes" id="UP001497444"/>
    </source>
</evidence>
<sequence>MIRMVQDSGIVGLAGMVFNCSMFSQNPGQPPPLENQVTFELFTVNVQHCNFISILPMLDLSGCLHIKGLPHHTNSRIRGSKAMMVCFSDSKIKHSLEGKRCSPRVLEITRFQYFRNSVLQFWR</sequence>
<gene>
    <name evidence="1" type="ORF">CSSPJE1EN1_LOCUS8242</name>
</gene>
<name>A0ABP0W7H2_9BRYO</name>